<dbReference type="AlphaFoldDB" id="A0A2H3JUH2"/>
<sequence>MRSLVLLTVALATARNGERLGHILIISCPAPDRCYNSQCSNGVVSNTTTLTHNGTNIIVTSKSCPDLTVARPSTASDVVVKHQAAIGGLCDILCLNISSAAGTSFDFSALLSTLSSIPTPDISSTPPPPSDTRPADTPSSTATRRPTTSITVTSHVYSPKNSTQLLLTGKMSQAELGQDIVESCVYGSSRSEGGICEPFPGYQWVIE</sequence>
<keyword evidence="3" id="KW-1185">Reference proteome</keyword>
<name>A0A2H3JUH2_WOLCO</name>
<dbReference type="EMBL" id="KB468124">
    <property type="protein sequence ID" value="PCH42549.1"/>
    <property type="molecule type" value="Genomic_DNA"/>
</dbReference>
<evidence type="ECO:0000256" key="1">
    <source>
        <dbReference type="SAM" id="MobiDB-lite"/>
    </source>
</evidence>
<proteinExistence type="predicted"/>
<accession>A0A2H3JUH2</accession>
<gene>
    <name evidence="2" type="ORF">WOLCODRAFT_152585</name>
</gene>
<organism evidence="2 3">
    <name type="scientific">Wolfiporia cocos (strain MD-104)</name>
    <name type="common">Brown rot fungus</name>
    <dbReference type="NCBI Taxonomy" id="742152"/>
    <lineage>
        <taxon>Eukaryota</taxon>
        <taxon>Fungi</taxon>
        <taxon>Dikarya</taxon>
        <taxon>Basidiomycota</taxon>
        <taxon>Agaricomycotina</taxon>
        <taxon>Agaricomycetes</taxon>
        <taxon>Polyporales</taxon>
        <taxon>Phaeolaceae</taxon>
        <taxon>Wolfiporia</taxon>
    </lineage>
</organism>
<protein>
    <submittedName>
        <fullName evidence="2">Uncharacterized protein</fullName>
    </submittedName>
</protein>
<dbReference type="OrthoDB" id="3174532at2759"/>
<reference evidence="2 3" key="1">
    <citation type="journal article" date="2012" name="Science">
        <title>The Paleozoic origin of enzymatic lignin decomposition reconstructed from 31 fungal genomes.</title>
        <authorList>
            <person name="Floudas D."/>
            <person name="Binder M."/>
            <person name="Riley R."/>
            <person name="Barry K."/>
            <person name="Blanchette R.A."/>
            <person name="Henrissat B."/>
            <person name="Martinez A.T."/>
            <person name="Otillar R."/>
            <person name="Spatafora J.W."/>
            <person name="Yadav J.S."/>
            <person name="Aerts A."/>
            <person name="Benoit I."/>
            <person name="Boyd A."/>
            <person name="Carlson A."/>
            <person name="Copeland A."/>
            <person name="Coutinho P.M."/>
            <person name="de Vries R.P."/>
            <person name="Ferreira P."/>
            <person name="Findley K."/>
            <person name="Foster B."/>
            <person name="Gaskell J."/>
            <person name="Glotzer D."/>
            <person name="Gorecki P."/>
            <person name="Heitman J."/>
            <person name="Hesse C."/>
            <person name="Hori C."/>
            <person name="Igarashi K."/>
            <person name="Jurgens J.A."/>
            <person name="Kallen N."/>
            <person name="Kersten P."/>
            <person name="Kohler A."/>
            <person name="Kuees U."/>
            <person name="Kumar T.K.A."/>
            <person name="Kuo A."/>
            <person name="LaButti K."/>
            <person name="Larrondo L.F."/>
            <person name="Lindquist E."/>
            <person name="Ling A."/>
            <person name="Lombard V."/>
            <person name="Lucas S."/>
            <person name="Lundell T."/>
            <person name="Martin R."/>
            <person name="McLaughlin D.J."/>
            <person name="Morgenstern I."/>
            <person name="Morin E."/>
            <person name="Murat C."/>
            <person name="Nagy L.G."/>
            <person name="Nolan M."/>
            <person name="Ohm R.A."/>
            <person name="Patyshakuliyeva A."/>
            <person name="Rokas A."/>
            <person name="Ruiz-Duenas F.J."/>
            <person name="Sabat G."/>
            <person name="Salamov A."/>
            <person name="Samejima M."/>
            <person name="Schmutz J."/>
            <person name="Slot J.C."/>
            <person name="St John F."/>
            <person name="Stenlid J."/>
            <person name="Sun H."/>
            <person name="Sun S."/>
            <person name="Syed K."/>
            <person name="Tsang A."/>
            <person name="Wiebenga A."/>
            <person name="Young D."/>
            <person name="Pisabarro A."/>
            <person name="Eastwood D.C."/>
            <person name="Martin F."/>
            <person name="Cullen D."/>
            <person name="Grigoriev I.V."/>
            <person name="Hibbett D.S."/>
        </authorList>
    </citation>
    <scope>NUCLEOTIDE SEQUENCE [LARGE SCALE GENOMIC DNA]</scope>
    <source>
        <strain evidence="2 3">MD-104</strain>
    </source>
</reference>
<evidence type="ECO:0000313" key="3">
    <source>
        <dbReference type="Proteomes" id="UP000218811"/>
    </source>
</evidence>
<feature type="region of interest" description="Disordered" evidence="1">
    <location>
        <begin position="118"/>
        <end position="148"/>
    </location>
</feature>
<feature type="compositionally biased region" description="Low complexity" evidence="1">
    <location>
        <begin position="135"/>
        <end position="148"/>
    </location>
</feature>
<evidence type="ECO:0000313" key="2">
    <source>
        <dbReference type="EMBL" id="PCH42549.1"/>
    </source>
</evidence>
<dbReference type="Proteomes" id="UP000218811">
    <property type="component" value="Unassembled WGS sequence"/>
</dbReference>